<comment type="caution">
    <text evidence="3">The sequence shown here is derived from an EMBL/GenBank/DDBJ whole genome shotgun (WGS) entry which is preliminary data.</text>
</comment>
<reference evidence="4" key="1">
    <citation type="journal article" date="2019" name="Int. J. Syst. Evol. Microbiol.">
        <title>The Global Catalogue of Microorganisms (GCM) 10K type strain sequencing project: providing services to taxonomists for standard genome sequencing and annotation.</title>
        <authorList>
            <consortium name="The Broad Institute Genomics Platform"/>
            <consortium name="The Broad Institute Genome Sequencing Center for Infectious Disease"/>
            <person name="Wu L."/>
            <person name="Ma J."/>
        </authorList>
    </citation>
    <scope>NUCLEOTIDE SEQUENCE [LARGE SCALE GENOMIC DNA]</scope>
    <source>
        <strain evidence="4">CCUG 54522</strain>
    </source>
</reference>
<sequence>MKIYRGPAGAARDYVEADRSRADDYYLAEGSGLAQRFVARRDIAGETLVLERKLDLDGETYEKWVAGYGAETGVAKGRLRNDDQAVRFVEVTVNGPKTGSVAAALHPEIAAAYDAAQDRAAAEIVGWLAGHATTRAGPRGRQVQVPVEEIEAAVVRHFTSRAGDPHRHLHLQINARVFAAGRWRGLHTVGVRDSLEAINGIGHAAVMTDPGFRTTLAAHGYSLDDQRGEVVELAPYTGAFSARTRQIEINIDRCEAQWRGEHPGEEPGPALRQSWDRRAWSDAR</sequence>
<dbReference type="Pfam" id="PF08751">
    <property type="entry name" value="TrwC"/>
    <property type="match status" value="1"/>
</dbReference>
<name>A0ABW1LP42_9ACTN</name>
<protein>
    <submittedName>
        <fullName evidence="3">MobF family relaxase</fullName>
    </submittedName>
</protein>
<dbReference type="Proteomes" id="UP001596135">
    <property type="component" value="Unassembled WGS sequence"/>
</dbReference>
<proteinExistence type="predicted"/>
<evidence type="ECO:0000259" key="2">
    <source>
        <dbReference type="Pfam" id="PF08751"/>
    </source>
</evidence>
<dbReference type="InterPro" id="IPR014862">
    <property type="entry name" value="TrwC"/>
</dbReference>
<evidence type="ECO:0000256" key="1">
    <source>
        <dbReference type="SAM" id="MobiDB-lite"/>
    </source>
</evidence>
<keyword evidence="4" id="KW-1185">Reference proteome</keyword>
<organism evidence="3 4">
    <name type="scientific">Nocardioides hankookensis</name>
    <dbReference type="NCBI Taxonomy" id="443157"/>
    <lineage>
        <taxon>Bacteria</taxon>
        <taxon>Bacillati</taxon>
        <taxon>Actinomycetota</taxon>
        <taxon>Actinomycetes</taxon>
        <taxon>Propionibacteriales</taxon>
        <taxon>Nocardioidaceae</taxon>
        <taxon>Nocardioides</taxon>
    </lineage>
</organism>
<dbReference type="NCBIfam" id="NF041492">
    <property type="entry name" value="MobF"/>
    <property type="match status" value="1"/>
</dbReference>
<gene>
    <name evidence="3" type="primary">mobF</name>
    <name evidence="3" type="ORF">ACFPYL_19175</name>
</gene>
<feature type="compositionally biased region" description="Basic and acidic residues" evidence="1">
    <location>
        <begin position="274"/>
        <end position="284"/>
    </location>
</feature>
<dbReference type="EMBL" id="JBHSRJ010000008">
    <property type="protein sequence ID" value="MFC6045219.1"/>
    <property type="molecule type" value="Genomic_DNA"/>
</dbReference>
<evidence type="ECO:0000313" key="4">
    <source>
        <dbReference type="Proteomes" id="UP001596135"/>
    </source>
</evidence>
<evidence type="ECO:0000313" key="3">
    <source>
        <dbReference type="EMBL" id="MFC6045219.1"/>
    </source>
</evidence>
<dbReference type="SUPFAM" id="SSF55464">
    <property type="entry name" value="Origin of replication-binding domain, RBD-like"/>
    <property type="match status" value="1"/>
</dbReference>
<feature type="domain" description="TrwC relaxase" evidence="2">
    <location>
        <begin position="8"/>
        <end position="281"/>
    </location>
</feature>
<dbReference type="RefSeq" id="WP_379157996.1">
    <property type="nucleotide sequence ID" value="NZ_JBHSRJ010000008.1"/>
</dbReference>
<feature type="region of interest" description="Disordered" evidence="1">
    <location>
        <begin position="259"/>
        <end position="284"/>
    </location>
</feature>
<accession>A0ABW1LP42</accession>